<gene>
    <name evidence="1" type="ORF">AVEN_220875_1</name>
</gene>
<comment type="caution">
    <text evidence="1">The sequence shown here is derived from an EMBL/GenBank/DDBJ whole genome shotgun (WGS) entry which is preliminary data.</text>
</comment>
<dbReference type="Proteomes" id="UP000499080">
    <property type="component" value="Unassembled WGS sequence"/>
</dbReference>
<evidence type="ECO:0000313" key="1">
    <source>
        <dbReference type="EMBL" id="GBM12485.1"/>
    </source>
</evidence>
<dbReference type="EMBL" id="BGPR01088743">
    <property type="protein sequence ID" value="GBM12485.1"/>
    <property type="molecule type" value="Genomic_DNA"/>
</dbReference>
<name>A0A4Y2DAA3_ARAVE</name>
<keyword evidence="2" id="KW-1185">Reference proteome</keyword>
<dbReference type="AlphaFoldDB" id="A0A4Y2DAA3"/>
<accession>A0A4Y2DAA3</accession>
<sequence length="121" mass="13547">MERSFGVRVTTQVTSDRGSKLRGLSQNSPSVASKRDVNIAKLNLVIFVLFLEIMASQGKSTKYILVKTYILSPPSPKLLLSLYRKPSKSVTCTEMPESEGNKKIVNCFLKYHKWCGVSTMD</sequence>
<protein>
    <submittedName>
        <fullName evidence="1">Uncharacterized protein</fullName>
    </submittedName>
</protein>
<proteinExistence type="predicted"/>
<reference evidence="1 2" key="1">
    <citation type="journal article" date="2019" name="Sci. Rep.">
        <title>Orb-weaving spider Araneus ventricosus genome elucidates the spidroin gene catalogue.</title>
        <authorList>
            <person name="Kono N."/>
            <person name="Nakamura H."/>
            <person name="Ohtoshi R."/>
            <person name="Moran D.A.P."/>
            <person name="Shinohara A."/>
            <person name="Yoshida Y."/>
            <person name="Fujiwara M."/>
            <person name="Mori M."/>
            <person name="Tomita M."/>
            <person name="Arakawa K."/>
        </authorList>
    </citation>
    <scope>NUCLEOTIDE SEQUENCE [LARGE SCALE GENOMIC DNA]</scope>
</reference>
<evidence type="ECO:0000313" key="2">
    <source>
        <dbReference type="Proteomes" id="UP000499080"/>
    </source>
</evidence>
<organism evidence="1 2">
    <name type="scientific">Araneus ventricosus</name>
    <name type="common">Orbweaver spider</name>
    <name type="synonym">Epeira ventricosa</name>
    <dbReference type="NCBI Taxonomy" id="182803"/>
    <lineage>
        <taxon>Eukaryota</taxon>
        <taxon>Metazoa</taxon>
        <taxon>Ecdysozoa</taxon>
        <taxon>Arthropoda</taxon>
        <taxon>Chelicerata</taxon>
        <taxon>Arachnida</taxon>
        <taxon>Araneae</taxon>
        <taxon>Araneomorphae</taxon>
        <taxon>Entelegynae</taxon>
        <taxon>Araneoidea</taxon>
        <taxon>Araneidae</taxon>
        <taxon>Araneus</taxon>
    </lineage>
</organism>